<organism evidence="2 3">
    <name type="scientific">Listeria grayi DSM 20601</name>
    <dbReference type="NCBI Taxonomy" id="525367"/>
    <lineage>
        <taxon>Bacteria</taxon>
        <taxon>Bacillati</taxon>
        <taxon>Bacillota</taxon>
        <taxon>Bacilli</taxon>
        <taxon>Bacillales</taxon>
        <taxon>Listeriaceae</taxon>
        <taxon>Listeria</taxon>
    </lineage>
</organism>
<comment type="caution">
    <text evidence="2">The sequence shown here is derived from an EMBL/GenBank/DDBJ whole genome shotgun (WGS) entry which is preliminary data.</text>
</comment>
<accession>D7UUE2</accession>
<dbReference type="AlphaFoldDB" id="D7UUE2"/>
<proteinExistence type="predicted"/>
<dbReference type="HOGENOM" id="CLU_485508_0_0_9"/>
<name>D7UUE2_LISGR</name>
<protein>
    <recommendedName>
        <fullName evidence="1">Abortive phage infection protein C-terminal domain-containing protein</fullName>
    </recommendedName>
</protein>
<dbReference type="STRING" id="525367.HMPREF0556_10448"/>
<evidence type="ECO:0000313" key="3">
    <source>
        <dbReference type="Proteomes" id="UP000010119"/>
    </source>
</evidence>
<dbReference type="EMBL" id="ACCR02000002">
    <property type="protein sequence ID" value="EFI85249.1"/>
    <property type="molecule type" value="Genomic_DNA"/>
</dbReference>
<keyword evidence="3" id="KW-1185">Reference proteome</keyword>
<evidence type="ECO:0000259" key="1">
    <source>
        <dbReference type="Pfam" id="PF10592"/>
    </source>
</evidence>
<sequence length="575" mass="67078">MLKLVKYIKGDFYMAISKFDSYYLKIKEEAEKIQEKESYNNLSLAFAHWFLDIQYGLNEQEISESLIDGDGDYGIDAFIHDENNKELEIFQFKFPSKTETIKKEIPQNDIYKVITGFNYLLDPSEELQLNNASQNFINLKENLRNSEIFKFKINFVSFNQGIVDNTEILTNFTNKNQKETGIDISFSTYNVHTISNIYEKLQRKNSVSINLTYTTLQQAYTANDIESYVGLINSKDLIESIDEKIGVIFDENIRLAEKKSRVNDNIKKTASNNSSEMFYFYNNGITFICDSIENSPNSRIAKLEGASIVNGCQTVTSLFEVYKEGKLKTNTDILIRITKISDYEQRSRITQFLNSQNPIKDSYFIANHSIVRDLQNKLVEKGYFLERQINEASYKEEYTDSKMKKDKKVIKLEDVIQYYSAYYLDKFSATAKRSKSSLFSADNVEEILSGMSEDKVIYSYNLYQEVSKVITAYRRYRRNKENEEFINLMNLSKKEMERDEAKYLFINTADILILNTCRHIKEKNPQINNDIDLIVEAIKTIKTLIENDEELKEMLPAGLTKNQKIYSEVKKHYSK</sequence>
<feature type="domain" description="Abortive phage infection protein C-terminal" evidence="1">
    <location>
        <begin position="249"/>
        <end position="540"/>
    </location>
</feature>
<dbReference type="Proteomes" id="UP000010119">
    <property type="component" value="Unassembled WGS sequence"/>
</dbReference>
<dbReference type="Pfam" id="PF10592">
    <property type="entry name" value="AIPR"/>
    <property type="match status" value="1"/>
</dbReference>
<evidence type="ECO:0000313" key="2">
    <source>
        <dbReference type="EMBL" id="EFI85249.1"/>
    </source>
</evidence>
<gene>
    <name evidence="2" type="ORF">HMPREF0556_10448</name>
</gene>
<dbReference type="eggNOG" id="COG2159">
    <property type="taxonomic scope" value="Bacteria"/>
</dbReference>
<dbReference type="InterPro" id="IPR018891">
    <property type="entry name" value="AIPR_C"/>
</dbReference>
<reference evidence="2" key="1">
    <citation type="submission" date="2010-06" db="EMBL/GenBank/DDBJ databases">
        <authorList>
            <person name="Muzny D."/>
            <person name="Qin X."/>
            <person name="Buhay C."/>
            <person name="Dugan-Rocha S."/>
            <person name="Ding Y."/>
            <person name="Chen G."/>
            <person name="Hawes A."/>
            <person name="Holder M."/>
            <person name="Jhangiani S."/>
            <person name="Johnson A."/>
            <person name="Khan Z."/>
            <person name="Li Z."/>
            <person name="Liu W."/>
            <person name="Liu X."/>
            <person name="Perez L."/>
            <person name="Shen H."/>
            <person name="Wang Q."/>
            <person name="Watt J."/>
            <person name="Xi L."/>
            <person name="Xin Y."/>
            <person name="Zhou J."/>
            <person name="Deng J."/>
            <person name="Jiang H."/>
            <person name="Liu Y."/>
            <person name="Qu J."/>
            <person name="Song X.-Z."/>
            <person name="Zhang L."/>
            <person name="Villasana D."/>
            <person name="Johnson A."/>
            <person name="Liu J."/>
            <person name="Liyanage D."/>
            <person name="Lorensuhewa L."/>
            <person name="Robinson T."/>
            <person name="Song A."/>
            <person name="Song B.-B."/>
            <person name="Dinh H."/>
            <person name="Thornton R."/>
            <person name="Coyle M."/>
            <person name="Francisco L."/>
            <person name="Jackson L."/>
            <person name="Javaid M."/>
            <person name="Korchina V."/>
            <person name="Kovar C."/>
            <person name="Mata R."/>
            <person name="Mathew T."/>
            <person name="Ngo R."/>
            <person name="Nguyen L."/>
            <person name="Nguyen N."/>
            <person name="Okwuonu G."/>
            <person name="Ongeri F."/>
            <person name="Pham C."/>
            <person name="Simmons D."/>
            <person name="Wilczek-Boney K."/>
            <person name="Hale W."/>
            <person name="Jakkamsetti A."/>
            <person name="Pham P."/>
            <person name="Ruth R."/>
            <person name="San Lucas F."/>
            <person name="Warren J."/>
            <person name="Zhang J."/>
            <person name="Zhao Z."/>
            <person name="Zhou C."/>
            <person name="Zhu D."/>
            <person name="Lee S."/>
            <person name="Bess C."/>
            <person name="Blankenburg K."/>
            <person name="Forbes L."/>
            <person name="Fu Q."/>
            <person name="Gubbala S."/>
            <person name="Hirani K."/>
            <person name="Jayaseelan J.C."/>
            <person name="Lara F."/>
            <person name="Munidasa M."/>
            <person name="Palculict T."/>
            <person name="Patil S."/>
            <person name="Pu L.-L."/>
            <person name="Saada N."/>
            <person name="Tang L."/>
            <person name="Weissenberger G."/>
            <person name="Zhu Y."/>
            <person name="Hemphill L."/>
            <person name="Shang Y."/>
            <person name="Youmans B."/>
            <person name="Ayvaz T."/>
            <person name="Ross M."/>
            <person name="Santibanez J."/>
            <person name="Aqrawi P."/>
            <person name="Gross S."/>
            <person name="Joshi V."/>
            <person name="Fowler G."/>
            <person name="Nazareth L."/>
            <person name="Reid J."/>
            <person name="Worley K."/>
            <person name="Petrosino J."/>
            <person name="Highlander S."/>
            <person name="Gibbs R."/>
        </authorList>
    </citation>
    <scope>NUCLEOTIDE SEQUENCE [LARGE SCALE GENOMIC DNA]</scope>
    <source>
        <strain evidence="2">DSM 20601</strain>
    </source>
</reference>